<dbReference type="Pfam" id="PF13384">
    <property type="entry name" value="HTH_23"/>
    <property type="match status" value="1"/>
</dbReference>
<reference evidence="2 3" key="1">
    <citation type="submission" date="2019-05" db="EMBL/GenBank/DDBJ databases">
        <title>Comparative genomics and metabolomics analyses of clavulanic acid producing Streptomyces species provides insight into specialized metabolism and evolution of beta-lactam biosynthetic gene clusters.</title>
        <authorList>
            <person name="Moore M.A."/>
            <person name="Cruz-Morales P."/>
            <person name="Barona Gomez F."/>
            <person name="Kapil T."/>
        </authorList>
    </citation>
    <scope>NUCLEOTIDE SEQUENCE [LARGE SCALE GENOMIC DNA]</scope>
    <source>
        <strain evidence="2 3">NRRL 5741</strain>
    </source>
</reference>
<dbReference type="EMBL" id="VCLA01000164">
    <property type="protein sequence ID" value="MQT03148.1"/>
    <property type="molecule type" value="Genomic_DNA"/>
</dbReference>
<dbReference type="Proteomes" id="UP000419138">
    <property type="component" value="Unassembled WGS sequence"/>
</dbReference>
<evidence type="ECO:0000313" key="2">
    <source>
        <dbReference type="EMBL" id="MQT03148.1"/>
    </source>
</evidence>
<protein>
    <submittedName>
        <fullName evidence="2">Helix-turn-helix domain-containing protein</fullName>
    </submittedName>
</protein>
<proteinExistence type="predicted"/>
<keyword evidence="3" id="KW-1185">Reference proteome</keyword>
<dbReference type="InterPro" id="IPR038116">
    <property type="entry name" value="TrpR-like_sf"/>
</dbReference>
<feature type="region of interest" description="Disordered" evidence="1">
    <location>
        <begin position="83"/>
        <end position="106"/>
    </location>
</feature>
<organism evidence="2 3">
    <name type="scientific">Streptomyces jumonjinensis</name>
    <dbReference type="NCBI Taxonomy" id="1945"/>
    <lineage>
        <taxon>Bacteria</taxon>
        <taxon>Bacillati</taxon>
        <taxon>Actinomycetota</taxon>
        <taxon>Actinomycetes</taxon>
        <taxon>Kitasatosporales</taxon>
        <taxon>Streptomycetaceae</taxon>
        <taxon>Streptomyces</taxon>
    </lineage>
</organism>
<dbReference type="RefSeq" id="WP_153524707.1">
    <property type="nucleotide sequence ID" value="NZ_JBEPDZ010000017.1"/>
</dbReference>
<comment type="caution">
    <text evidence="2">The sequence shown here is derived from an EMBL/GenBank/DDBJ whole genome shotgun (WGS) entry which is preliminary data.</text>
</comment>
<name>A0A646KM53_STRJU</name>
<evidence type="ECO:0000256" key="1">
    <source>
        <dbReference type="SAM" id="MobiDB-lite"/>
    </source>
</evidence>
<sequence>MAENPIEEEAQRVFEALGAVEEMTDPLARARAIGQLLKDQAERNKRFMEYRRQVVLDLRAQKVPYRKIAAELGVSLGTVQDIERGAGRWSSRPKPKTKESHEQQPE</sequence>
<dbReference type="Gene3D" id="1.10.1270.10">
    <property type="entry name" value="TrpR-like"/>
    <property type="match status" value="1"/>
</dbReference>
<dbReference type="AlphaFoldDB" id="A0A646KM53"/>
<evidence type="ECO:0000313" key="3">
    <source>
        <dbReference type="Proteomes" id="UP000419138"/>
    </source>
</evidence>
<accession>A0A646KM53</accession>
<feature type="compositionally biased region" description="Basic and acidic residues" evidence="1">
    <location>
        <begin position="96"/>
        <end position="106"/>
    </location>
</feature>
<gene>
    <name evidence="2" type="ORF">FF041_24045</name>
</gene>
<dbReference type="OrthoDB" id="4236253at2"/>